<dbReference type="SUPFAM" id="SSF52540">
    <property type="entry name" value="P-loop containing nucleoside triphosphate hydrolases"/>
    <property type="match status" value="1"/>
</dbReference>
<evidence type="ECO:0000259" key="5">
    <source>
        <dbReference type="Pfam" id="PF24883"/>
    </source>
</evidence>
<evidence type="ECO:0000256" key="2">
    <source>
        <dbReference type="PROSITE-ProRule" id="PRU00339"/>
    </source>
</evidence>
<feature type="region of interest" description="Disordered" evidence="3">
    <location>
        <begin position="1304"/>
        <end position="1331"/>
    </location>
</feature>
<dbReference type="InterPro" id="IPR019734">
    <property type="entry name" value="TPR_rpt"/>
</dbReference>
<dbReference type="PROSITE" id="PS50005">
    <property type="entry name" value="TPR"/>
    <property type="match status" value="1"/>
</dbReference>
<dbReference type="InterPro" id="IPR056884">
    <property type="entry name" value="NPHP3-like_N"/>
</dbReference>
<dbReference type="Pfam" id="PF24883">
    <property type="entry name" value="NPHP3_N"/>
    <property type="match status" value="1"/>
</dbReference>
<comment type="caution">
    <text evidence="6">The sequence shown here is derived from an EMBL/GenBank/DDBJ whole genome shotgun (WGS) entry which is preliminary data.</text>
</comment>
<dbReference type="Pfam" id="PF17109">
    <property type="entry name" value="Goodbye"/>
    <property type="match status" value="1"/>
</dbReference>
<dbReference type="Proteomes" id="UP001280581">
    <property type="component" value="Unassembled WGS sequence"/>
</dbReference>
<keyword evidence="1" id="KW-0677">Repeat</keyword>
<keyword evidence="7" id="KW-1185">Reference proteome</keyword>
<accession>A0AAN6RLP9</accession>
<reference evidence="6 7" key="1">
    <citation type="submission" date="2021-02" db="EMBL/GenBank/DDBJ databases">
        <title>Genome assembly of Pseudopithomyces chartarum.</title>
        <authorList>
            <person name="Jauregui R."/>
            <person name="Singh J."/>
            <person name="Voisey C."/>
        </authorList>
    </citation>
    <scope>NUCLEOTIDE SEQUENCE [LARGE SCALE GENOMIC DNA]</scope>
    <source>
        <strain evidence="6 7">AGR01</strain>
    </source>
</reference>
<name>A0AAN6RLP9_9PLEO</name>
<evidence type="ECO:0000259" key="4">
    <source>
        <dbReference type="Pfam" id="PF17109"/>
    </source>
</evidence>
<evidence type="ECO:0000256" key="3">
    <source>
        <dbReference type="SAM" id="MobiDB-lite"/>
    </source>
</evidence>
<organism evidence="6 7">
    <name type="scientific">Pseudopithomyces chartarum</name>
    <dbReference type="NCBI Taxonomy" id="1892770"/>
    <lineage>
        <taxon>Eukaryota</taxon>
        <taxon>Fungi</taxon>
        <taxon>Dikarya</taxon>
        <taxon>Ascomycota</taxon>
        <taxon>Pezizomycotina</taxon>
        <taxon>Dothideomycetes</taxon>
        <taxon>Pleosporomycetidae</taxon>
        <taxon>Pleosporales</taxon>
        <taxon>Massarineae</taxon>
        <taxon>Didymosphaeriaceae</taxon>
        <taxon>Pseudopithomyces</taxon>
    </lineage>
</organism>
<evidence type="ECO:0000256" key="1">
    <source>
        <dbReference type="ARBA" id="ARBA00022737"/>
    </source>
</evidence>
<dbReference type="SUPFAM" id="SSF48452">
    <property type="entry name" value="TPR-like"/>
    <property type="match status" value="1"/>
</dbReference>
<dbReference type="Gene3D" id="3.40.50.300">
    <property type="entry name" value="P-loop containing nucleotide triphosphate hydrolases"/>
    <property type="match status" value="1"/>
</dbReference>
<feature type="domain" description="Fungal STAND N-terminal Goodbye" evidence="4">
    <location>
        <begin position="12"/>
        <end position="131"/>
    </location>
</feature>
<dbReference type="PANTHER" id="PTHR10039:SF17">
    <property type="entry name" value="FUNGAL STAND N-TERMINAL GOODBYE DOMAIN-CONTAINING PROTEIN-RELATED"/>
    <property type="match status" value="1"/>
</dbReference>
<dbReference type="InterPro" id="IPR031350">
    <property type="entry name" value="Goodbye_dom"/>
</dbReference>
<gene>
    <name evidence="6" type="ORF">GRF29_19g1703611</name>
</gene>
<keyword evidence="2" id="KW-0802">TPR repeat</keyword>
<proteinExistence type="predicted"/>
<dbReference type="EMBL" id="WVTA01000003">
    <property type="protein sequence ID" value="KAK3214929.1"/>
    <property type="molecule type" value="Genomic_DNA"/>
</dbReference>
<evidence type="ECO:0008006" key="8">
    <source>
        <dbReference type="Google" id="ProtNLM"/>
    </source>
</evidence>
<dbReference type="PANTHER" id="PTHR10039">
    <property type="entry name" value="AMELOGENIN"/>
    <property type="match status" value="1"/>
</dbReference>
<feature type="domain" description="Nephrocystin 3-like N-terminal" evidence="5">
    <location>
        <begin position="273"/>
        <end position="457"/>
    </location>
</feature>
<dbReference type="InterPro" id="IPR027417">
    <property type="entry name" value="P-loop_NTPase"/>
</dbReference>
<feature type="repeat" description="TPR" evidence="2">
    <location>
        <begin position="914"/>
        <end position="947"/>
    </location>
</feature>
<dbReference type="InterPro" id="IPR011990">
    <property type="entry name" value="TPR-like_helical_dom_sf"/>
</dbReference>
<dbReference type="Gene3D" id="1.25.40.10">
    <property type="entry name" value="Tetratricopeptide repeat domain"/>
    <property type="match status" value="2"/>
</dbReference>
<sequence>MSADSSDLLVAWEEACVQFQKATGFDLGSTTTKESKEDVVAKFNSVKAKDEEDRQKVERVKNVVGRTILAVERLGQIAADGAAMVFGSPANITMNCISFFINVGVEYKNIALNIEDLFGRIVTIMERFQIYRDNEEVLKPPMIRVAHRLLISVIDICRLCYKLMKKNWVKKVLKVALFSDDGGIKDQFALLDSLENQELHMKTTSTLIASEKTQQTIQHVDAQNAKIASYVTELTENATDQKILKELKDNLGVDDSLSKGEYQWYNDKFDLSSCSWLGSDEEYKSWSNSEEGTSPLLLLKGDEGCGKSYVMTAIIRDLLKRYPQNRDDATRISISYCYLTRGGKKNTQGSKSDQGAQSERSIRDALREWAWQIINKDIFYRKNIQALFKKSPDLGDLKQIWQKLFLNHLTEDVTFYLLLDGTNELDERGVNDLCTIVQTLAKSEMGAGRLKIAITSRPTLVQKLSIPSSASTPIVDLRAKNRADMEKYIRNKADTLTIFQKTSSQVQTLKEEVCKGLLDAVDGNFSLADLKLREISTKYDPEEVRQIVQNVNSSADLKDSVADIIRECNRTLTTREMEDLNTILLWVMHAKWTLQVYELEAILFVQQGHASLQPLVNEIKEKFSSFFEVEGDDTMASVTLKYDSIAEYFQNPVADSQAAETSPSKALTKGEIRMVQHFVEKLCDQDIYSRLGLEEFFDQKLSQSETGVMVDCDNAHARIALACLRAVSEDLGDEGRPLKSYGVNFLASHLKQIDLDKVYPHLKAELGPPLMKLFRDPEAISRSVSDFQWSYLDEGLQSVVRLFRSSALTSKIGTVDKEDKVWVENFLKDANPEVALLKDAAKLMAEKWLSAEDSQEVLRAFGWLYGYMNKIQNIDDPKEPRFQWCPEYKKIEIQEIGMVMHKVEAIYSPDMSNLRTLRNLATTYRDCGHISEAIEQFKHVIDLDSEYNLALAGLAISYAAEVAGGPQPDWRNALHYQDILIKRLETGTPLFTYRGVAEELNGLLWDKAEWLRKLKQFDEPLQIYMNWLKDEPDNNEVRLEYIFTLCEAERYTTVVETLQNLDQVHAEQTKTRLVELFQQNADNETYHSSVVQAYHHCGDISRIKSYYEQSLADARQDPNTYISTHVRTTLTYHLAAMLWNHAKQDCDKEEAIKLWESLLPESNTYAQVIAARRLARIYIAKAAEAGSDSVRALEMLDRVKSFAHRDGTKPEDEDGWGIGLSTGQVRSLLARYYSRVGDVQTARKLLKPDMDVGLKLLCDEDPDNDWQGYRKLGDVFMDCGDDDNAIAAWSLIQPTQGIQLYRSNSMTSPRLNGEDRSVEDETGDTRPPLRHATTSFNLANKLSGPLTYSCDGRCGKQWTYADDIYICRECIDCQFDASCLGKLKQGTLARDMCDKNHSFLYIPAWDIASADRVEAGSVLVGSRVLNVNEWREGIKRDWDAAVADGEALTVNGVAT</sequence>
<protein>
    <recommendedName>
        <fullName evidence="8">Fungal STAND N-terminal Goodbye domain-containing protein</fullName>
    </recommendedName>
</protein>
<evidence type="ECO:0000313" key="7">
    <source>
        <dbReference type="Proteomes" id="UP001280581"/>
    </source>
</evidence>
<evidence type="ECO:0000313" key="6">
    <source>
        <dbReference type="EMBL" id="KAK3214929.1"/>
    </source>
</evidence>